<accession>A0A0F4J5J4</accession>
<keyword evidence="3" id="KW-1185">Reference proteome</keyword>
<evidence type="ECO:0000313" key="3">
    <source>
        <dbReference type="Proteomes" id="UP000033551"/>
    </source>
</evidence>
<dbReference type="Proteomes" id="UP000033551">
    <property type="component" value="Unassembled WGS sequence"/>
</dbReference>
<dbReference type="OrthoDB" id="8858495at2"/>
<dbReference type="AlphaFoldDB" id="A0A0F4J5J4"/>
<dbReference type="EMBL" id="JZWV01000675">
    <property type="protein sequence ID" value="KJY29109.1"/>
    <property type="molecule type" value="Genomic_DNA"/>
</dbReference>
<dbReference type="RefSeq" id="WP_045949601.1">
    <property type="nucleotide sequence ID" value="NZ_JZWV01000675.1"/>
</dbReference>
<name>A0A0F4J5J4_9ACTN</name>
<gene>
    <name evidence="2" type="ORF">VR44_23705</name>
</gene>
<organism evidence="2 3">
    <name type="scientific">Streptomyces katrae</name>
    <dbReference type="NCBI Taxonomy" id="68223"/>
    <lineage>
        <taxon>Bacteria</taxon>
        <taxon>Bacillati</taxon>
        <taxon>Actinomycetota</taxon>
        <taxon>Actinomycetes</taxon>
        <taxon>Kitasatosporales</taxon>
        <taxon>Streptomycetaceae</taxon>
        <taxon>Streptomyces</taxon>
    </lineage>
</organism>
<dbReference type="PATRIC" id="fig|68223.7.peg.687"/>
<dbReference type="Pfam" id="PF25135">
    <property type="entry name" value="DUF7822"/>
    <property type="match status" value="1"/>
</dbReference>
<protein>
    <recommendedName>
        <fullName evidence="1">DUF7822 domain-containing protein</fullName>
    </recommendedName>
</protein>
<evidence type="ECO:0000259" key="1">
    <source>
        <dbReference type="Pfam" id="PF25135"/>
    </source>
</evidence>
<proteinExistence type="predicted"/>
<reference evidence="2 3" key="1">
    <citation type="submission" date="2015-02" db="EMBL/GenBank/DDBJ databases">
        <authorList>
            <person name="Ju K.-S."/>
            <person name="Doroghazi J.R."/>
            <person name="Metcalf W."/>
        </authorList>
    </citation>
    <scope>NUCLEOTIDE SEQUENCE [LARGE SCALE GENOMIC DNA]</scope>
    <source>
        <strain evidence="2 3">NRRL ISP-5550</strain>
    </source>
</reference>
<dbReference type="InterPro" id="IPR056724">
    <property type="entry name" value="DUF7822"/>
</dbReference>
<dbReference type="STRING" id="68223.GCA_002028425_00299"/>
<comment type="caution">
    <text evidence="2">The sequence shown here is derived from an EMBL/GenBank/DDBJ whole genome shotgun (WGS) entry which is preliminary data.</text>
</comment>
<feature type="domain" description="DUF7822" evidence="1">
    <location>
        <begin position="13"/>
        <end position="143"/>
    </location>
</feature>
<sequence length="177" mass="19392">MANRSYLFSADSVPTEDDIPKPIRCISEHNWAIPLAHQLLVGYGTTVVPSMIWSPRIGIAADYDRGAALLRGLLLAVGQGLEEDDEFARCVKTTTTHLESQRAQYFLLETGEMVSLGDEDPVAAVERLVSADIPAAVASAEAAIAGENQEWLASVRADWQEHFASFYGKALYYSFPE</sequence>
<evidence type="ECO:0000313" key="2">
    <source>
        <dbReference type="EMBL" id="KJY29109.1"/>
    </source>
</evidence>